<proteinExistence type="predicted"/>
<dbReference type="Proteomes" id="UP000737402">
    <property type="component" value="Unassembled WGS sequence"/>
</dbReference>
<evidence type="ECO:0000256" key="1">
    <source>
        <dbReference type="SAM" id="MobiDB-lite"/>
    </source>
</evidence>
<dbReference type="EMBL" id="JAFBED010000008">
    <property type="protein sequence ID" value="MBM7621529.1"/>
    <property type="molecule type" value="Genomic_DNA"/>
</dbReference>
<evidence type="ECO:0000313" key="3">
    <source>
        <dbReference type="EMBL" id="MBM7621529.1"/>
    </source>
</evidence>
<organism evidence="3 4">
    <name type="scientific">Sutcliffiella tianshenii</name>
    <dbReference type="NCBI Taxonomy" id="1463404"/>
    <lineage>
        <taxon>Bacteria</taxon>
        <taxon>Bacillati</taxon>
        <taxon>Bacillota</taxon>
        <taxon>Bacilli</taxon>
        <taxon>Bacillales</taxon>
        <taxon>Bacillaceae</taxon>
        <taxon>Sutcliffiella</taxon>
    </lineage>
</organism>
<keyword evidence="2" id="KW-0812">Transmembrane</keyword>
<accession>A0ABS2P3S8</accession>
<dbReference type="RefSeq" id="WP_204418312.1">
    <property type="nucleotide sequence ID" value="NZ_JAFBED010000008.1"/>
</dbReference>
<reference evidence="3 4" key="1">
    <citation type="submission" date="2021-01" db="EMBL/GenBank/DDBJ databases">
        <title>Genomic Encyclopedia of Type Strains, Phase IV (KMG-IV): sequencing the most valuable type-strain genomes for metagenomic binning, comparative biology and taxonomic classification.</title>
        <authorList>
            <person name="Goeker M."/>
        </authorList>
    </citation>
    <scope>NUCLEOTIDE SEQUENCE [LARGE SCALE GENOMIC DNA]</scope>
    <source>
        <strain evidence="3 4">DSM 25879</strain>
    </source>
</reference>
<keyword evidence="4" id="KW-1185">Reference proteome</keyword>
<keyword evidence="2" id="KW-1133">Transmembrane helix</keyword>
<feature type="region of interest" description="Disordered" evidence="1">
    <location>
        <begin position="45"/>
        <end position="72"/>
    </location>
</feature>
<protein>
    <submittedName>
        <fullName evidence="3">Uncharacterized protein</fullName>
    </submittedName>
</protein>
<keyword evidence="2" id="KW-0472">Membrane</keyword>
<sequence length="72" mass="8311">MDILFEIWLRLFEVYAEDLFFQGESSGVFSFLLIGVLAYLFKQEKTGQSQSGNGCTCCRKEREKKQTDESSQ</sequence>
<evidence type="ECO:0000256" key="2">
    <source>
        <dbReference type="SAM" id="Phobius"/>
    </source>
</evidence>
<gene>
    <name evidence="3" type="ORF">JOC95_003418</name>
</gene>
<feature type="transmembrane region" description="Helical" evidence="2">
    <location>
        <begin position="20"/>
        <end position="41"/>
    </location>
</feature>
<name>A0ABS2P3S8_9BACI</name>
<evidence type="ECO:0000313" key="4">
    <source>
        <dbReference type="Proteomes" id="UP000737402"/>
    </source>
</evidence>
<comment type="caution">
    <text evidence="3">The sequence shown here is derived from an EMBL/GenBank/DDBJ whole genome shotgun (WGS) entry which is preliminary data.</text>
</comment>
<feature type="compositionally biased region" description="Basic and acidic residues" evidence="1">
    <location>
        <begin position="58"/>
        <end position="72"/>
    </location>
</feature>